<keyword evidence="2" id="KW-1185">Reference proteome</keyword>
<dbReference type="PATRIC" id="fig|989403.3.peg.2728"/>
<evidence type="ECO:0000313" key="2">
    <source>
        <dbReference type="Proteomes" id="UP000076577"/>
    </source>
</evidence>
<organism evidence="1 2">
    <name type="scientific">Pseudovibrio axinellae</name>
    <dbReference type="NCBI Taxonomy" id="989403"/>
    <lineage>
        <taxon>Bacteria</taxon>
        <taxon>Pseudomonadati</taxon>
        <taxon>Pseudomonadota</taxon>
        <taxon>Alphaproteobacteria</taxon>
        <taxon>Hyphomicrobiales</taxon>
        <taxon>Stappiaceae</taxon>
        <taxon>Pseudovibrio</taxon>
    </lineage>
</organism>
<comment type="caution">
    <text evidence="1">The sequence shown here is derived from an EMBL/GenBank/DDBJ whole genome shotgun (WGS) entry which is preliminary data.</text>
</comment>
<dbReference type="RefSeq" id="WP_068006419.1">
    <property type="nucleotide sequence ID" value="NZ_FOFM01000019.1"/>
</dbReference>
<accession>A0A165YAI3</accession>
<proteinExistence type="predicted"/>
<protein>
    <submittedName>
        <fullName evidence="1">Uncharacterized protein</fullName>
    </submittedName>
</protein>
<name>A0A165YAI3_9HYPH</name>
<dbReference type="EMBL" id="LMCB01000019">
    <property type="protein sequence ID" value="KZL18615.1"/>
    <property type="molecule type" value="Genomic_DNA"/>
</dbReference>
<dbReference type="AlphaFoldDB" id="A0A165YAI3"/>
<evidence type="ECO:0000313" key="1">
    <source>
        <dbReference type="EMBL" id="KZL18615.1"/>
    </source>
</evidence>
<dbReference type="Proteomes" id="UP000076577">
    <property type="component" value="Unassembled WGS sequence"/>
</dbReference>
<sequence>MFVLAGGRFRSDLHIGPFVADPDGTFSDFFIPAKIRATVENEYERYGIVTKDPDAPGKACWNIGLYTAIIHPALLPFYKDLYSSEDIEGKIEYVPMRDACKAQTGFGDDEPARPPRINPKDDWWNYVPSEYGDIA</sequence>
<gene>
    <name evidence="1" type="ORF">PsAD2_02556</name>
</gene>
<reference evidence="1 2" key="1">
    <citation type="journal article" date="2016" name="Front. Microbiol.">
        <title>Comparative Genomic Analysis Reveals a Diverse Repertoire of Genes Involved in Prokaryote-Eukaryote Interactions within the Pseudovibrio Genus.</title>
        <authorList>
            <person name="Romano S."/>
            <person name="Fernandez-Guerra A."/>
            <person name="Reen F.J."/>
            <person name="Glockner F.O."/>
            <person name="Crowley S.P."/>
            <person name="O'Sullivan O."/>
            <person name="Cotter P.D."/>
            <person name="Adams C."/>
            <person name="Dobson A.D."/>
            <person name="O'Gara F."/>
        </authorList>
    </citation>
    <scope>NUCLEOTIDE SEQUENCE [LARGE SCALE GENOMIC DNA]</scope>
    <source>
        <strain evidence="1 2">Ad2</strain>
    </source>
</reference>